<feature type="compositionally biased region" description="Low complexity" evidence="5">
    <location>
        <begin position="502"/>
        <end position="548"/>
    </location>
</feature>
<dbReference type="SMART" id="SM00332">
    <property type="entry name" value="PP2Cc"/>
    <property type="match status" value="1"/>
</dbReference>
<dbReference type="Proteomes" id="UP001321473">
    <property type="component" value="Unassembled WGS sequence"/>
</dbReference>
<dbReference type="PROSITE" id="PS51746">
    <property type="entry name" value="PPM_2"/>
    <property type="match status" value="1"/>
</dbReference>
<name>A0AAQ4CWW2_AMBAM</name>
<reference evidence="7 8" key="1">
    <citation type="journal article" date="2023" name="Arcadia Sci">
        <title>De novo assembly of a long-read Amblyomma americanum tick genome.</title>
        <authorList>
            <person name="Chou S."/>
            <person name="Poskanzer K.E."/>
            <person name="Rollins M."/>
            <person name="Thuy-Boun P.S."/>
        </authorList>
    </citation>
    <scope>NUCLEOTIDE SEQUENCE [LARGE SCALE GENOMIC DNA]</scope>
    <source>
        <strain evidence="7">F_SG_1</strain>
        <tissue evidence="7">Salivary glands</tissue>
    </source>
</reference>
<keyword evidence="2 4" id="KW-0378">Hydrolase</keyword>
<keyword evidence="3 4" id="KW-0904">Protein phosphatase</keyword>
<dbReference type="AlphaFoldDB" id="A0AAQ4CWW2"/>
<evidence type="ECO:0000256" key="5">
    <source>
        <dbReference type="SAM" id="MobiDB-lite"/>
    </source>
</evidence>
<dbReference type="InterPro" id="IPR000222">
    <property type="entry name" value="PP2C_BS"/>
</dbReference>
<dbReference type="SUPFAM" id="SSF81606">
    <property type="entry name" value="PP2C-like"/>
    <property type="match status" value="1"/>
</dbReference>
<dbReference type="GO" id="GO:0004741">
    <property type="term" value="F:[pyruvate dehydrogenase (acetyl-transferring)]-phosphatase activity"/>
    <property type="evidence" value="ECO:0007669"/>
    <property type="project" value="TreeGrafter"/>
</dbReference>
<evidence type="ECO:0000256" key="3">
    <source>
        <dbReference type="ARBA" id="ARBA00022912"/>
    </source>
</evidence>
<evidence type="ECO:0000256" key="1">
    <source>
        <dbReference type="ARBA" id="ARBA00022723"/>
    </source>
</evidence>
<feature type="compositionally biased region" description="Pro residues" evidence="5">
    <location>
        <begin position="490"/>
        <end position="501"/>
    </location>
</feature>
<evidence type="ECO:0000256" key="4">
    <source>
        <dbReference type="RuleBase" id="RU003465"/>
    </source>
</evidence>
<dbReference type="EMBL" id="JARKHS020036880">
    <property type="protein sequence ID" value="KAK8754702.1"/>
    <property type="molecule type" value="Genomic_DNA"/>
</dbReference>
<keyword evidence="1" id="KW-0479">Metal-binding</keyword>
<dbReference type="PANTHER" id="PTHR13832">
    <property type="entry name" value="PROTEIN PHOSPHATASE 2C"/>
    <property type="match status" value="1"/>
</dbReference>
<evidence type="ECO:0000256" key="2">
    <source>
        <dbReference type="ARBA" id="ARBA00022801"/>
    </source>
</evidence>
<dbReference type="PANTHER" id="PTHR13832:SF354">
    <property type="entry name" value="GM14138P"/>
    <property type="match status" value="1"/>
</dbReference>
<keyword evidence="8" id="KW-1185">Reference proteome</keyword>
<dbReference type="InterPro" id="IPR015655">
    <property type="entry name" value="PP2C"/>
</dbReference>
<dbReference type="Gene3D" id="3.60.40.10">
    <property type="entry name" value="PPM-type phosphatase domain"/>
    <property type="match status" value="1"/>
</dbReference>
<dbReference type="InterPro" id="IPR001932">
    <property type="entry name" value="PPM-type_phosphatase-like_dom"/>
</dbReference>
<gene>
    <name evidence="7" type="ORF">V5799_002595</name>
</gene>
<dbReference type="InterPro" id="IPR036457">
    <property type="entry name" value="PPM-type-like_dom_sf"/>
</dbReference>
<dbReference type="GO" id="GO:0005739">
    <property type="term" value="C:mitochondrion"/>
    <property type="evidence" value="ECO:0007669"/>
    <property type="project" value="TreeGrafter"/>
</dbReference>
<feature type="region of interest" description="Disordered" evidence="5">
    <location>
        <begin position="466"/>
        <end position="562"/>
    </location>
</feature>
<dbReference type="GO" id="GO:0046872">
    <property type="term" value="F:metal ion binding"/>
    <property type="evidence" value="ECO:0007669"/>
    <property type="project" value="UniProtKB-KW"/>
</dbReference>
<evidence type="ECO:0000313" key="8">
    <source>
        <dbReference type="Proteomes" id="UP001321473"/>
    </source>
</evidence>
<feature type="compositionally biased region" description="Pro residues" evidence="5">
    <location>
        <begin position="549"/>
        <end position="562"/>
    </location>
</feature>
<dbReference type="Pfam" id="PF00481">
    <property type="entry name" value="PP2C"/>
    <property type="match status" value="2"/>
</dbReference>
<comment type="similarity">
    <text evidence="4">Belongs to the PP2C family.</text>
</comment>
<protein>
    <recommendedName>
        <fullName evidence="6">PPM-type phosphatase domain-containing protein</fullName>
    </recommendedName>
</protein>
<feature type="compositionally biased region" description="Pro residues" evidence="5">
    <location>
        <begin position="469"/>
        <end position="479"/>
    </location>
</feature>
<comment type="caution">
    <text evidence="7">The sequence shown here is derived from an EMBL/GenBank/DDBJ whole genome shotgun (WGS) entry which is preliminary data.</text>
</comment>
<dbReference type="CDD" id="cd00143">
    <property type="entry name" value="PP2Cc"/>
    <property type="match status" value="1"/>
</dbReference>
<feature type="compositionally biased region" description="Low complexity" evidence="5">
    <location>
        <begin position="480"/>
        <end position="489"/>
    </location>
</feature>
<organism evidence="7 8">
    <name type="scientific">Amblyomma americanum</name>
    <name type="common">Lone star tick</name>
    <dbReference type="NCBI Taxonomy" id="6943"/>
    <lineage>
        <taxon>Eukaryota</taxon>
        <taxon>Metazoa</taxon>
        <taxon>Ecdysozoa</taxon>
        <taxon>Arthropoda</taxon>
        <taxon>Chelicerata</taxon>
        <taxon>Arachnida</taxon>
        <taxon>Acari</taxon>
        <taxon>Parasitiformes</taxon>
        <taxon>Ixodida</taxon>
        <taxon>Ixodoidea</taxon>
        <taxon>Ixodidae</taxon>
        <taxon>Amblyomminae</taxon>
        <taxon>Amblyomma</taxon>
    </lineage>
</organism>
<proteinExistence type="inferred from homology"/>
<evidence type="ECO:0000259" key="6">
    <source>
        <dbReference type="PROSITE" id="PS51746"/>
    </source>
</evidence>
<dbReference type="PROSITE" id="PS01032">
    <property type="entry name" value="PPM_1"/>
    <property type="match status" value="1"/>
</dbReference>
<evidence type="ECO:0000313" key="7">
    <source>
        <dbReference type="EMBL" id="KAK8754702.1"/>
    </source>
</evidence>
<accession>A0AAQ4CWW2</accession>
<feature type="domain" description="PPM-type phosphatase" evidence="6">
    <location>
        <begin position="77"/>
        <end position="452"/>
    </location>
</feature>
<sequence length="562" mass="61991">MFTRVKNALYNVVGGLDALPAVRDGEAPGDGDKLPLKFKYTRPSFLQLTTDDEVQVSADHVIRPIIVPRDVSKIPWNAGYAETINAGKSLRNEDQAAVYRGAVRRGAHGDGAELPWVYFALFDGHAGSGVAVAASNVLQRVLQDKLMSVMELLVPDGGGVPAAPEGGFLPFGDRKITADSLVIGALETAFWDMDQQIARDKKHYKMTGGCTVLVALFILGKLYLANAGDSRAIICRGEQVIPMSCDFTPETERSRIKHLGMQCPELLGSEFTHLEFVRRPVRADLGKRLLCRDAFMTGWAYRTVTPEDLRFPLIYGEGKRSRVLATIGVTRGFGDHDLKAQSSNVDIKPFLTPEPEVRVFDVCSEELTDGDVLVMGTDGLWDVLPNDKAAQIVLKSLDHFPASDTQRYKFRYISAAQDLVMHSRGKLKERSWRTADNRAATIDDISVFVIPLRGYQDEHRAWIASTRPQPQPEQQPQPQPQQQLQQQPQQQPPAQPQPQPQQQPQQQPQLQSQLQLQPQLLSQSLPQLQTQLQPQSPLPSSSLSLSVPTPAPPPPSPSAAAS</sequence>